<evidence type="ECO:0000313" key="5">
    <source>
        <dbReference type="EMBL" id="MCZ4282708.1"/>
    </source>
</evidence>
<dbReference type="NCBIfam" id="TIGR00787">
    <property type="entry name" value="dctP"/>
    <property type="match status" value="1"/>
</dbReference>
<dbReference type="PIRSF" id="PIRSF006470">
    <property type="entry name" value="DctB"/>
    <property type="match status" value="1"/>
</dbReference>
<reference evidence="5" key="1">
    <citation type="submission" date="2022-12" db="EMBL/GenBank/DDBJ databases">
        <title>Bacterial isolates from different developmental stages of Nematostella vectensis.</title>
        <authorList>
            <person name="Fraune S."/>
        </authorList>
    </citation>
    <scope>NUCLEOTIDE SEQUENCE</scope>
    <source>
        <strain evidence="5">G21630-S1</strain>
    </source>
</reference>
<dbReference type="Proteomes" id="UP001069802">
    <property type="component" value="Unassembled WGS sequence"/>
</dbReference>
<dbReference type="CDD" id="cd13674">
    <property type="entry name" value="PBP2_TRAP_SBP_like_1"/>
    <property type="match status" value="1"/>
</dbReference>
<dbReference type="InterPro" id="IPR038404">
    <property type="entry name" value="TRAP_DctP_sf"/>
</dbReference>
<keyword evidence="6" id="KW-1185">Reference proteome</keyword>
<keyword evidence="2" id="KW-0813">Transport</keyword>
<dbReference type="Pfam" id="PF03480">
    <property type="entry name" value="DctP"/>
    <property type="match status" value="1"/>
</dbReference>
<evidence type="ECO:0000256" key="4">
    <source>
        <dbReference type="SAM" id="SignalP"/>
    </source>
</evidence>
<comment type="similarity">
    <text evidence="1">Belongs to the bacterial solute-binding protein 7 family.</text>
</comment>
<keyword evidence="3 4" id="KW-0732">Signal</keyword>
<feature type="signal peptide" evidence="4">
    <location>
        <begin position="1"/>
        <end position="19"/>
    </location>
</feature>
<dbReference type="InterPro" id="IPR018389">
    <property type="entry name" value="DctP_fam"/>
</dbReference>
<dbReference type="PANTHER" id="PTHR33376:SF7">
    <property type="entry name" value="C4-DICARBOXYLATE-BINDING PROTEIN DCTB"/>
    <property type="match status" value="1"/>
</dbReference>
<accession>A0ABT4LNN8</accession>
<evidence type="ECO:0000256" key="1">
    <source>
        <dbReference type="ARBA" id="ARBA00009023"/>
    </source>
</evidence>
<sequence>MRKLSALMAAASVAVMAFAAQAEPIIIKFSHVVQEVGHPKGEAAKQFADRVNSELAGKVLVEVYPNSTLYDDDKALDALELGDLQMAAPSLSKFEKYTKKYRIYDLPFLFDDIAAVDRFQNGEKGIELLGAMEEQGLRGLGYWHNGMKQISANKPLVNPEDAAGLKFRVQTSDVLVAIFQELEANPQKMAFSEVYGALQQGVVDGQENTWSNIYTKKFYEVQDGTTESNHGVLDYLLVTSTDFWDNLPEDIRADLERILGEVTQEANATSTEVNEESKAKIIAAGGVVRTLTPEQKAAWRARLSPVWKQFTDDIGQDLIDAALASNQ</sequence>
<feature type="chain" id="PRO_5046940779" evidence="4">
    <location>
        <begin position="20"/>
        <end position="327"/>
    </location>
</feature>
<dbReference type="InterPro" id="IPR004682">
    <property type="entry name" value="TRAP_DctP"/>
</dbReference>
<gene>
    <name evidence="5" type="ORF">O4H49_18135</name>
</gene>
<dbReference type="PANTHER" id="PTHR33376">
    <property type="match status" value="1"/>
</dbReference>
<evidence type="ECO:0000256" key="3">
    <source>
        <dbReference type="ARBA" id="ARBA00022729"/>
    </source>
</evidence>
<proteinExistence type="inferred from homology"/>
<evidence type="ECO:0000256" key="2">
    <source>
        <dbReference type="ARBA" id="ARBA00022448"/>
    </source>
</evidence>
<protein>
    <submittedName>
        <fullName evidence="5">TRAP transporter substrate-binding protein</fullName>
    </submittedName>
</protein>
<dbReference type="EMBL" id="JAPWGY010000009">
    <property type="protein sequence ID" value="MCZ4282708.1"/>
    <property type="molecule type" value="Genomic_DNA"/>
</dbReference>
<evidence type="ECO:0000313" key="6">
    <source>
        <dbReference type="Proteomes" id="UP001069802"/>
    </source>
</evidence>
<dbReference type="RefSeq" id="WP_269424851.1">
    <property type="nucleotide sequence ID" value="NZ_JAPWGY010000009.1"/>
</dbReference>
<dbReference type="NCBIfam" id="NF037995">
    <property type="entry name" value="TRAP_S1"/>
    <property type="match status" value="1"/>
</dbReference>
<dbReference type="Gene3D" id="3.40.190.170">
    <property type="entry name" value="Bacterial extracellular solute-binding protein, family 7"/>
    <property type="match status" value="1"/>
</dbReference>
<organism evidence="5 6">
    <name type="scientific">Kiloniella laminariae</name>
    <dbReference type="NCBI Taxonomy" id="454162"/>
    <lineage>
        <taxon>Bacteria</taxon>
        <taxon>Pseudomonadati</taxon>
        <taxon>Pseudomonadota</taxon>
        <taxon>Alphaproteobacteria</taxon>
        <taxon>Rhodospirillales</taxon>
        <taxon>Kiloniellaceae</taxon>
        <taxon>Kiloniella</taxon>
    </lineage>
</organism>
<comment type="caution">
    <text evidence="5">The sequence shown here is derived from an EMBL/GenBank/DDBJ whole genome shotgun (WGS) entry which is preliminary data.</text>
</comment>
<name>A0ABT4LNN8_9PROT</name>